<dbReference type="HOGENOM" id="CLU_164126_0_0_0"/>
<dbReference type="AlphaFoldDB" id="D6YV04"/>
<name>D6YV04_WADCW</name>
<organism evidence="1 2">
    <name type="scientific">Waddlia chondrophila (strain ATCC VR-1470 / WSU 86-1044)</name>
    <dbReference type="NCBI Taxonomy" id="716544"/>
    <lineage>
        <taxon>Bacteria</taxon>
        <taxon>Pseudomonadati</taxon>
        <taxon>Chlamydiota</taxon>
        <taxon>Chlamydiia</taxon>
        <taxon>Parachlamydiales</taxon>
        <taxon>Waddliaceae</taxon>
        <taxon>Waddlia</taxon>
    </lineage>
</organism>
<dbReference type="OrthoDB" id="21463at2"/>
<dbReference type="STRING" id="716544.wcw_0597"/>
<dbReference type="RefSeq" id="WP_013181690.1">
    <property type="nucleotide sequence ID" value="NC_014225.1"/>
</dbReference>
<dbReference type="KEGG" id="wch:wcw_0597"/>
<proteinExistence type="predicted"/>
<dbReference type="eggNOG" id="ENOG5032XTA">
    <property type="taxonomic scope" value="Bacteria"/>
</dbReference>
<gene>
    <name evidence="1" type="ordered locus">wcw_0597</name>
</gene>
<sequence length="123" mass="14021">MQKGHHLEFDCLECSEPVNFSIFDLDKPDSPIICSGCRKHYVLDDETLRRQLRKFEALCRQIVESEEILGNAAIGIDVGSQKVKIPYNLLLTRLNSSLDLTIGDRSVSILFRMEPGLDLRSER</sequence>
<dbReference type="Proteomes" id="UP000001505">
    <property type="component" value="Chromosome"/>
</dbReference>
<evidence type="ECO:0000313" key="2">
    <source>
        <dbReference type="Proteomes" id="UP000001505"/>
    </source>
</evidence>
<reference evidence="1 2" key="1">
    <citation type="journal article" date="2010" name="PLoS ONE">
        <title>The Waddlia genome: a window into chlamydial biology.</title>
        <authorList>
            <person name="Bertelli C."/>
            <person name="Collyn F."/>
            <person name="Croxatto A."/>
            <person name="Ruckert C."/>
            <person name="Polkinghorne A."/>
            <person name="Kebbi-Beghdadi C."/>
            <person name="Goesmann A."/>
            <person name="Vaughan L."/>
            <person name="Greub G."/>
        </authorList>
    </citation>
    <scope>NUCLEOTIDE SEQUENCE [LARGE SCALE GENOMIC DNA]</scope>
    <source>
        <strain evidence="2">ATCC VR-1470 / WSU 86-1044</strain>
    </source>
</reference>
<protein>
    <submittedName>
        <fullName evidence="1">Uncharacterized protein</fullName>
    </submittedName>
</protein>
<keyword evidence="2" id="KW-1185">Reference proteome</keyword>
<dbReference type="EMBL" id="CP001928">
    <property type="protein sequence ID" value="ADI37965.1"/>
    <property type="molecule type" value="Genomic_DNA"/>
</dbReference>
<accession>D6YV04</accession>
<evidence type="ECO:0000313" key="1">
    <source>
        <dbReference type="EMBL" id="ADI37965.1"/>
    </source>
</evidence>